<dbReference type="InterPro" id="IPR046341">
    <property type="entry name" value="SET_dom_sf"/>
</dbReference>
<evidence type="ECO:0000313" key="1">
    <source>
        <dbReference type="EMBL" id="KAF1001798.1"/>
    </source>
</evidence>
<protein>
    <submittedName>
        <fullName evidence="1">Uncharacterized protein</fullName>
    </submittedName>
</protein>
<dbReference type="CDD" id="cd10527">
    <property type="entry name" value="SET_LSMT"/>
    <property type="match status" value="1"/>
</dbReference>
<dbReference type="InterPro" id="IPR050600">
    <property type="entry name" value="SETD3_SETD6_MTase"/>
</dbReference>
<comment type="caution">
    <text evidence="1">The sequence shown here is derived from an EMBL/GenBank/DDBJ whole genome shotgun (WGS) entry which is preliminary data.</text>
</comment>
<feature type="non-terminal residue" evidence="1">
    <location>
        <position position="175"/>
    </location>
</feature>
<proteinExistence type="predicted"/>
<sequence>VEGAGRGAIARENLKAGDIALEIPVTVIISEEAVHKSDMFPILEKFEGITSETMLLLWSMKEKHNRDSNFKFYFDALPAVFNTGLSFGVDALLELDGTLLLEEIVQAKEHLRSQYDELFPALYHDHPDIFPPDLYTWEHFLWACELWYSNSMKVVFPDERFQTCLVPVAGFLNHS</sequence>
<dbReference type="SUPFAM" id="SSF82199">
    <property type="entry name" value="SET domain"/>
    <property type="match status" value="1"/>
</dbReference>
<dbReference type="PANTHER" id="PTHR13271">
    <property type="entry name" value="UNCHARACTERIZED PUTATIVE METHYLTRANSFERASE"/>
    <property type="match status" value="1"/>
</dbReference>
<feature type="non-terminal residue" evidence="1">
    <location>
        <position position="1"/>
    </location>
</feature>
<name>A0A6L5B8E8_APIGR</name>
<dbReference type="Proteomes" id="UP000593563">
    <property type="component" value="Unassembled WGS sequence"/>
</dbReference>
<gene>
    <name evidence="1" type="ORF">AG4045_021586</name>
</gene>
<dbReference type="EMBL" id="WRXP01002487">
    <property type="protein sequence ID" value="KAF1001798.1"/>
    <property type="molecule type" value="Genomic_DNA"/>
</dbReference>
<keyword evidence="2" id="KW-1185">Reference proteome</keyword>
<dbReference type="PANTHER" id="PTHR13271:SF103">
    <property type="entry name" value="N-METHYLTRANSFERASE DOMAIN AND SET DOMAIN CONTAINING PROTEIN-RELATED"/>
    <property type="match status" value="1"/>
</dbReference>
<dbReference type="Gene3D" id="3.90.1410.10">
    <property type="entry name" value="set domain protein methyltransferase, domain 1"/>
    <property type="match status" value="1"/>
</dbReference>
<reference evidence="1" key="1">
    <citation type="submission" date="2020-01" db="EMBL/GenBank/DDBJ databases">
        <title>The Celery Genome Sequence Reveals Sequential Paleo-tetraploidization, Resistance Gene Elimination, Karyotype Evolution, and Functional Innovation in Apiales.</title>
        <authorList>
            <person name="Song X."/>
        </authorList>
    </citation>
    <scope>NUCLEOTIDE SEQUENCE</scope>
    <source>
        <tissue evidence="1">Leaf</tissue>
    </source>
</reference>
<accession>A0A6L5B8E8</accession>
<evidence type="ECO:0000313" key="2">
    <source>
        <dbReference type="Proteomes" id="UP000593563"/>
    </source>
</evidence>
<dbReference type="AlphaFoldDB" id="A0A6L5B8E8"/>
<dbReference type="GO" id="GO:0016279">
    <property type="term" value="F:protein-lysine N-methyltransferase activity"/>
    <property type="evidence" value="ECO:0007669"/>
    <property type="project" value="TreeGrafter"/>
</dbReference>
<organism evidence="1 2">
    <name type="scientific">Apium graveolens</name>
    <name type="common">Celery</name>
    <dbReference type="NCBI Taxonomy" id="4045"/>
    <lineage>
        <taxon>Eukaryota</taxon>
        <taxon>Viridiplantae</taxon>
        <taxon>Streptophyta</taxon>
        <taxon>Embryophyta</taxon>
        <taxon>Tracheophyta</taxon>
        <taxon>Spermatophyta</taxon>
        <taxon>Magnoliopsida</taxon>
        <taxon>eudicotyledons</taxon>
        <taxon>Gunneridae</taxon>
        <taxon>Pentapetalae</taxon>
        <taxon>asterids</taxon>
        <taxon>campanulids</taxon>
        <taxon>Apiales</taxon>
        <taxon>Apiaceae</taxon>
        <taxon>Apioideae</taxon>
        <taxon>apioid superclade</taxon>
        <taxon>Apieae</taxon>
        <taxon>Apium</taxon>
    </lineage>
</organism>